<evidence type="ECO:0000256" key="1">
    <source>
        <dbReference type="ARBA" id="ARBA00006153"/>
    </source>
</evidence>
<name>A0A5D2QJB7_GOSTO</name>
<keyword evidence="4" id="KW-0464">Manganese</keyword>
<dbReference type="FunFam" id="3.30.70.360:FF:000001">
    <property type="entry name" value="N-acetyldiaminopimelate deacetylase"/>
    <property type="match status" value="1"/>
</dbReference>
<gene>
    <name evidence="7" type="ORF">ES332_A05G255400v1</name>
</gene>
<dbReference type="SUPFAM" id="SSF55031">
    <property type="entry name" value="Bacterial exopeptidase dimerisation domain"/>
    <property type="match status" value="1"/>
</dbReference>
<dbReference type="PANTHER" id="PTHR11014:SF62">
    <property type="entry name" value="IAA-AMINO ACID HYDROLASE ILR1-LIKE 6"/>
    <property type="match status" value="1"/>
</dbReference>
<dbReference type="Proteomes" id="UP000322667">
    <property type="component" value="Chromosome A05"/>
</dbReference>
<dbReference type="GO" id="GO:0016787">
    <property type="term" value="F:hydrolase activity"/>
    <property type="evidence" value="ECO:0007669"/>
    <property type="project" value="UniProtKB-KW"/>
</dbReference>
<dbReference type="InterPro" id="IPR036264">
    <property type="entry name" value="Bact_exopeptidase_dim_dom"/>
</dbReference>
<dbReference type="NCBIfam" id="TIGR01891">
    <property type="entry name" value="amidohydrolases"/>
    <property type="match status" value="1"/>
</dbReference>
<sequence>MNSLYLYVLVLSLIFTPFFLNNFLLFVYSITSSSSDNNEYSTLFDAIASVNPKAPLNSGKNHTSPSGSLGSSSSCKVWSVACSEAVLSLARKPENVEWIKGLRRKIHENPELAFEEYETSKLIRTELDRMEIEYRYPLAKTGIRAWIGTGSPPFVAIRADMDALPIQEGVEWEHKSKVAGKMHACGHDAHVAMLVGAAKILKNREHHLKGTVILLFQPAEEAGNGAKRMIGDGALEDIEAIFAVHVSHEHPTAIIGSRPGPLLAGCGFFRAVISGRKGLAGDPHNSVDPILAASAAVISLQGIVSRESNPLDSQVVSVTSFNGGNNLNMIPDTVVIGGTFRAFSNSSFYNLLQRIQEVVVEQASVFRCSATVDFFEKDSTIYPPTVNDDHMYEHVKKVATDLLGPTNFRVVPPMMGAEDFSFYTEIVPAAFYYIGVRNETLGSIHTGHSPYFMIDEDVLPMGAAVHASIAERYLNERG</sequence>
<evidence type="ECO:0000259" key="6">
    <source>
        <dbReference type="Pfam" id="PF07687"/>
    </source>
</evidence>
<organism evidence="7 8">
    <name type="scientific">Gossypium tomentosum</name>
    <name type="common">Hawaiian cotton</name>
    <name type="synonym">Gossypium sandvicense</name>
    <dbReference type="NCBI Taxonomy" id="34277"/>
    <lineage>
        <taxon>Eukaryota</taxon>
        <taxon>Viridiplantae</taxon>
        <taxon>Streptophyta</taxon>
        <taxon>Embryophyta</taxon>
        <taxon>Tracheophyta</taxon>
        <taxon>Spermatophyta</taxon>
        <taxon>Magnoliopsida</taxon>
        <taxon>eudicotyledons</taxon>
        <taxon>Gunneridae</taxon>
        <taxon>Pentapetalae</taxon>
        <taxon>rosids</taxon>
        <taxon>malvids</taxon>
        <taxon>Malvales</taxon>
        <taxon>Malvaceae</taxon>
        <taxon>Malvoideae</taxon>
        <taxon>Gossypium</taxon>
    </lineage>
</organism>
<dbReference type="GO" id="GO:0009850">
    <property type="term" value="P:auxin metabolic process"/>
    <property type="evidence" value="ECO:0007669"/>
    <property type="project" value="InterPro"/>
</dbReference>
<dbReference type="Gene3D" id="3.40.630.10">
    <property type="entry name" value="Zn peptidases"/>
    <property type="match status" value="1"/>
</dbReference>
<feature type="domain" description="Peptidase M20 dimerisation" evidence="6">
    <location>
        <begin position="269"/>
        <end position="362"/>
    </location>
</feature>
<dbReference type="InterPro" id="IPR044757">
    <property type="entry name" value="ILR1-like_Hyd"/>
</dbReference>
<evidence type="ECO:0000256" key="5">
    <source>
        <dbReference type="SAM" id="Phobius"/>
    </source>
</evidence>
<proteinExistence type="inferred from homology"/>
<protein>
    <recommendedName>
        <fullName evidence="6">Peptidase M20 dimerisation domain-containing protein</fullName>
    </recommendedName>
</protein>
<keyword evidence="3" id="KW-0378">Hydrolase</keyword>
<evidence type="ECO:0000256" key="4">
    <source>
        <dbReference type="ARBA" id="ARBA00023211"/>
    </source>
</evidence>
<dbReference type="InterPro" id="IPR011650">
    <property type="entry name" value="Peptidase_M20_dimer"/>
</dbReference>
<dbReference type="GO" id="GO:0009694">
    <property type="term" value="P:jasmonic acid metabolic process"/>
    <property type="evidence" value="ECO:0007669"/>
    <property type="project" value="TreeGrafter"/>
</dbReference>
<accession>A0A5D2QJB7</accession>
<keyword evidence="5" id="KW-0812">Transmembrane</keyword>
<reference evidence="7 8" key="1">
    <citation type="submission" date="2019-07" db="EMBL/GenBank/DDBJ databases">
        <title>WGS assembly of Gossypium tomentosum.</title>
        <authorList>
            <person name="Chen Z.J."/>
            <person name="Sreedasyam A."/>
            <person name="Ando A."/>
            <person name="Song Q."/>
            <person name="De L."/>
            <person name="Hulse-Kemp A."/>
            <person name="Ding M."/>
            <person name="Ye W."/>
            <person name="Kirkbride R."/>
            <person name="Jenkins J."/>
            <person name="Plott C."/>
            <person name="Lovell J."/>
            <person name="Lin Y.-M."/>
            <person name="Vaughn R."/>
            <person name="Liu B."/>
            <person name="Li W."/>
            <person name="Simpson S."/>
            <person name="Scheffler B."/>
            <person name="Saski C."/>
            <person name="Grover C."/>
            <person name="Hu G."/>
            <person name="Conover J."/>
            <person name="Carlson J."/>
            <person name="Shu S."/>
            <person name="Boston L."/>
            <person name="Williams M."/>
            <person name="Peterson D."/>
            <person name="Mcgee K."/>
            <person name="Jones D."/>
            <person name="Wendel J."/>
            <person name="Stelly D."/>
            <person name="Grimwood J."/>
            <person name="Schmutz J."/>
        </authorList>
    </citation>
    <scope>NUCLEOTIDE SEQUENCE [LARGE SCALE GENOMIC DNA]</scope>
    <source>
        <strain evidence="7">7179.01</strain>
    </source>
</reference>
<evidence type="ECO:0000256" key="2">
    <source>
        <dbReference type="ARBA" id="ARBA00022729"/>
    </source>
</evidence>
<keyword evidence="5" id="KW-1133">Transmembrane helix</keyword>
<evidence type="ECO:0000313" key="8">
    <source>
        <dbReference type="Proteomes" id="UP000322667"/>
    </source>
</evidence>
<dbReference type="PANTHER" id="PTHR11014">
    <property type="entry name" value="PEPTIDASE M20 FAMILY MEMBER"/>
    <property type="match status" value="1"/>
</dbReference>
<keyword evidence="5" id="KW-0472">Membrane</keyword>
<dbReference type="CDD" id="cd08017">
    <property type="entry name" value="M20_IAA_Hyd"/>
    <property type="match status" value="1"/>
</dbReference>
<keyword evidence="2" id="KW-0732">Signal</keyword>
<feature type="transmembrane region" description="Helical" evidence="5">
    <location>
        <begin position="6"/>
        <end position="28"/>
    </location>
</feature>
<dbReference type="SUPFAM" id="SSF53187">
    <property type="entry name" value="Zn-dependent exopeptidases"/>
    <property type="match status" value="1"/>
</dbReference>
<keyword evidence="8" id="KW-1185">Reference proteome</keyword>
<dbReference type="AlphaFoldDB" id="A0A5D2QJB7"/>
<dbReference type="InterPro" id="IPR017439">
    <property type="entry name" value="Amidohydrolase"/>
</dbReference>
<evidence type="ECO:0000256" key="3">
    <source>
        <dbReference type="ARBA" id="ARBA00022801"/>
    </source>
</evidence>
<dbReference type="Pfam" id="PF01546">
    <property type="entry name" value="Peptidase_M20"/>
    <property type="match status" value="1"/>
</dbReference>
<comment type="similarity">
    <text evidence="1">Belongs to the peptidase M20 family.</text>
</comment>
<evidence type="ECO:0000313" key="7">
    <source>
        <dbReference type="EMBL" id="TYI28596.1"/>
    </source>
</evidence>
<dbReference type="InterPro" id="IPR002933">
    <property type="entry name" value="Peptidase_M20"/>
</dbReference>
<dbReference type="EMBL" id="CM017614">
    <property type="protein sequence ID" value="TYI28596.1"/>
    <property type="molecule type" value="Genomic_DNA"/>
</dbReference>
<dbReference type="Pfam" id="PF07687">
    <property type="entry name" value="M20_dimer"/>
    <property type="match status" value="1"/>
</dbReference>
<dbReference type="Gene3D" id="3.30.70.360">
    <property type="match status" value="1"/>
</dbReference>